<keyword evidence="3" id="KW-1185">Reference proteome</keyword>
<feature type="transmembrane region" description="Helical" evidence="1">
    <location>
        <begin position="72"/>
        <end position="94"/>
    </location>
</feature>
<proteinExistence type="predicted"/>
<dbReference type="Proteomes" id="UP000008021">
    <property type="component" value="Chromosome 3"/>
</dbReference>
<evidence type="ECO:0000313" key="2">
    <source>
        <dbReference type="EnsemblPlants" id="OMERI03G08620.1"/>
    </source>
</evidence>
<name>A0A0E0CXG8_9ORYZ</name>
<sequence length="118" mass="13372">MQKMQIPSWGQAVLQEAYNNSSWTALGQPSRKKMARASAMDDVSCPAKSKLSKRSRICSFERLFQSPSEKIVLLYACILLAQLLNPLFHFPLYYSENGSTRLQGNSKYTVNIMELMST</sequence>
<keyword evidence="1" id="KW-0472">Membrane</keyword>
<keyword evidence="1" id="KW-0812">Transmembrane</keyword>
<evidence type="ECO:0000256" key="1">
    <source>
        <dbReference type="SAM" id="Phobius"/>
    </source>
</evidence>
<accession>A0A0E0CXG8</accession>
<dbReference type="EnsemblPlants" id="OMERI03G08620.1">
    <property type="protein sequence ID" value="OMERI03G08620.1"/>
    <property type="gene ID" value="OMERI03G08620"/>
</dbReference>
<dbReference type="Gramene" id="OMERI03G08620.1">
    <property type="protein sequence ID" value="OMERI03G08620.1"/>
    <property type="gene ID" value="OMERI03G08620"/>
</dbReference>
<protein>
    <submittedName>
        <fullName evidence="2">Uncharacterized protein</fullName>
    </submittedName>
</protein>
<reference evidence="2" key="1">
    <citation type="submission" date="2015-04" db="UniProtKB">
        <authorList>
            <consortium name="EnsemblPlants"/>
        </authorList>
    </citation>
    <scope>IDENTIFICATION</scope>
</reference>
<reference evidence="2" key="2">
    <citation type="submission" date="2018-05" db="EMBL/GenBank/DDBJ databases">
        <title>OmerRS3 (Oryza meridionalis Reference Sequence Version 3).</title>
        <authorList>
            <person name="Zhang J."/>
            <person name="Kudrna D."/>
            <person name="Lee S."/>
            <person name="Talag J."/>
            <person name="Welchert J."/>
            <person name="Wing R.A."/>
        </authorList>
    </citation>
    <scope>NUCLEOTIDE SEQUENCE [LARGE SCALE GENOMIC DNA]</scope>
    <source>
        <strain evidence="2">cv. OR44</strain>
    </source>
</reference>
<dbReference type="AlphaFoldDB" id="A0A0E0CXG8"/>
<dbReference type="HOGENOM" id="CLU_2175063_0_0_1"/>
<organism evidence="2">
    <name type="scientific">Oryza meridionalis</name>
    <dbReference type="NCBI Taxonomy" id="40149"/>
    <lineage>
        <taxon>Eukaryota</taxon>
        <taxon>Viridiplantae</taxon>
        <taxon>Streptophyta</taxon>
        <taxon>Embryophyta</taxon>
        <taxon>Tracheophyta</taxon>
        <taxon>Spermatophyta</taxon>
        <taxon>Magnoliopsida</taxon>
        <taxon>Liliopsida</taxon>
        <taxon>Poales</taxon>
        <taxon>Poaceae</taxon>
        <taxon>BOP clade</taxon>
        <taxon>Oryzoideae</taxon>
        <taxon>Oryzeae</taxon>
        <taxon>Oryzinae</taxon>
        <taxon>Oryza</taxon>
    </lineage>
</organism>
<evidence type="ECO:0000313" key="3">
    <source>
        <dbReference type="Proteomes" id="UP000008021"/>
    </source>
</evidence>
<keyword evidence="1" id="KW-1133">Transmembrane helix</keyword>